<feature type="compositionally biased region" description="Polar residues" evidence="5">
    <location>
        <begin position="423"/>
        <end position="439"/>
    </location>
</feature>
<accession>A0ABR3X482</accession>
<reference evidence="7 8" key="1">
    <citation type="journal article" date="2024" name="Commun. Biol.">
        <title>Comparative genomic analysis of thermophilic fungi reveals convergent evolutionary adaptations and gene losses.</title>
        <authorList>
            <person name="Steindorff A.S."/>
            <person name="Aguilar-Pontes M.V."/>
            <person name="Robinson A.J."/>
            <person name="Andreopoulos B."/>
            <person name="LaButti K."/>
            <person name="Kuo A."/>
            <person name="Mondo S."/>
            <person name="Riley R."/>
            <person name="Otillar R."/>
            <person name="Haridas S."/>
            <person name="Lipzen A."/>
            <person name="Grimwood J."/>
            <person name="Schmutz J."/>
            <person name="Clum A."/>
            <person name="Reid I.D."/>
            <person name="Moisan M.C."/>
            <person name="Butler G."/>
            <person name="Nguyen T.T.M."/>
            <person name="Dewar K."/>
            <person name="Conant G."/>
            <person name="Drula E."/>
            <person name="Henrissat B."/>
            <person name="Hansel C."/>
            <person name="Singer S."/>
            <person name="Hutchinson M.I."/>
            <person name="de Vries R.P."/>
            <person name="Natvig D.O."/>
            <person name="Powell A.J."/>
            <person name="Tsang A."/>
            <person name="Grigoriev I.V."/>
        </authorList>
    </citation>
    <scope>NUCLEOTIDE SEQUENCE [LARGE SCALE GENOMIC DNA]</scope>
    <source>
        <strain evidence="7 8">ATCC 24622</strain>
    </source>
</reference>
<dbReference type="InterPro" id="IPR012919">
    <property type="entry name" value="SUN_dom"/>
</dbReference>
<feature type="compositionally biased region" description="Low complexity" evidence="5">
    <location>
        <begin position="358"/>
        <end position="367"/>
    </location>
</feature>
<evidence type="ECO:0000256" key="5">
    <source>
        <dbReference type="SAM" id="MobiDB-lite"/>
    </source>
</evidence>
<dbReference type="PANTHER" id="PTHR12911">
    <property type="entry name" value="SAD1/UNC-84-LIKE PROTEIN-RELATED"/>
    <property type="match status" value="1"/>
</dbReference>
<comment type="subcellular location">
    <subcellularLocation>
        <location evidence="1">Membrane</location>
    </subcellularLocation>
</comment>
<feature type="compositionally biased region" description="Polar residues" evidence="5">
    <location>
        <begin position="10"/>
        <end position="20"/>
    </location>
</feature>
<organism evidence="7 8">
    <name type="scientific">Phialemonium thermophilum</name>
    <dbReference type="NCBI Taxonomy" id="223376"/>
    <lineage>
        <taxon>Eukaryota</taxon>
        <taxon>Fungi</taxon>
        <taxon>Dikarya</taxon>
        <taxon>Ascomycota</taxon>
        <taxon>Pezizomycotina</taxon>
        <taxon>Sordariomycetes</taxon>
        <taxon>Sordariomycetidae</taxon>
        <taxon>Cephalothecales</taxon>
        <taxon>Cephalothecaceae</taxon>
        <taxon>Phialemonium</taxon>
    </lineage>
</organism>
<keyword evidence="8" id="KW-1185">Reference proteome</keyword>
<evidence type="ECO:0000256" key="1">
    <source>
        <dbReference type="ARBA" id="ARBA00004370"/>
    </source>
</evidence>
<dbReference type="InterPro" id="IPR045119">
    <property type="entry name" value="SUN1-5"/>
</dbReference>
<keyword evidence="2" id="KW-0812">Transmembrane</keyword>
<dbReference type="Proteomes" id="UP001586593">
    <property type="component" value="Unassembled WGS sequence"/>
</dbReference>
<evidence type="ECO:0000256" key="4">
    <source>
        <dbReference type="ARBA" id="ARBA00023136"/>
    </source>
</evidence>
<dbReference type="EMBL" id="JAZHXJ010000171">
    <property type="protein sequence ID" value="KAL1870554.1"/>
    <property type="molecule type" value="Genomic_DNA"/>
</dbReference>
<proteinExistence type="predicted"/>
<evidence type="ECO:0000313" key="7">
    <source>
        <dbReference type="EMBL" id="KAL1870554.1"/>
    </source>
</evidence>
<evidence type="ECO:0000259" key="6">
    <source>
        <dbReference type="PROSITE" id="PS51469"/>
    </source>
</evidence>
<keyword evidence="4" id="KW-0472">Membrane</keyword>
<name>A0ABR3X482_9PEZI</name>
<feature type="region of interest" description="Disordered" evidence="5">
    <location>
        <begin position="1"/>
        <end position="25"/>
    </location>
</feature>
<feature type="region of interest" description="Disordered" evidence="5">
    <location>
        <begin position="80"/>
        <end position="248"/>
    </location>
</feature>
<dbReference type="Pfam" id="PF07738">
    <property type="entry name" value="Sad1_UNC"/>
    <property type="match status" value="1"/>
</dbReference>
<feature type="compositionally biased region" description="Basic and acidic residues" evidence="5">
    <location>
        <begin position="164"/>
        <end position="205"/>
    </location>
</feature>
<dbReference type="PANTHER" id="PTHR12911:SF8">
    <property type="entry name" value="KLAROID PROTEIN-RELATED"/>
    <property type="match status" value="1"/>
</dbReference>
<feature type="compositionally biased region" description="Basic residues" evidence="5">
    <location>
        <begin position="348"/>
        <end position="357"/>
    </location>
</feature>
<evidence type="ECO:0000313" key="8">
    <source>
        <dbReference type="Proteomes" id="UP001586593"/>
    </source>
</evidence>
<feature type="region of interest" description="Disordered" evidence="5">
    <location>
        <begin position="287"/>
        <end position="455"/>
    </location>
</feature>
<keyword evidence="3" id="KW-1133">Transmembrane helix</keyword>
<feature type="region of interest" description="Disordered" evidence="5">
    <location>
        <begin position="37"/>
        <end position="62"/>
    </location>
</feature>
<evidence type="ECO:0000256" key="2">
    <source>
        <dbReference type="ARBA" id="ARBA00022692"/>
    </source>
</evidence>
<protein>
    <recommendedName>
        <fullName evidence="6">SUN domain-containing protein</fullName>
    </recommendedName>
</protein>
<feature type="compositionally biased region" description="Polar residues" evidence="5">
    <location>
        <begin position="310"/>
        <end position="329"/>
    </location>
</feature>
<comment type="caution">
    <text evidence="7">The sequence shown here is derived from an EMBL/GenBank/DDBJ whole genome shotgun (WGS) entry which is preliminary data.</text>
</comment>
<feature type="compositionally biased region" description="Basic and acidic residues" evidence="5">
    <location>
        <begin position="128"/>
        <end position="153"/>
    </location>
</feature>
<dbReference type="PROSITE" id="PS51469">
    <property type="entry name" value="SUN"/>
    <property type="match status" value="1"/>
</dbReference>
<feature type="compositionally biased region" description="Polar residues" evidence="5">
    <location>
        <begin position="389"/>
        <end position="412"/>
    </location>
</feature>
<sequence length="1034" mass="114755">MPPKRRRSVTQDNPGQSEDSPTTRRAVIASRLTPLPARHLTSYGSPAPVLPLPDSGRYGTNLRGATRDIFASVREDNRKARLEHSDSHSGVADVADEPRPSSRNLTPVEEEREEPAMLSTRQAVEVDAPSRARQDDGTSQKPRASSERVDVFRLRRNPPRRLQVAKEVETQTRASERRRALSLERHERLRDLSEESEERVSERPATRASGKRVSEEDGAMSSPKRQRVGETPSNNSDGNRGVAEQLGMSTRSFIEESLVFNQAELATPSASSVAVTAASTIPDLGANLNGRAVEQQTPPPQSWDAPDTLETVQQVESPEQEVASGQSPALSRLEPPSQEALDVETPSKGRRTSRRRQQTTAKQQPTAKRTKTPSKSIVHDPQDAEFMTPATTNLSGTPRRNPFAASSSTQPEHSIPGERRTETAQARQQASRPTGSFAQDGSVEQMVQAERHAPSSRHLHDANLASFWESLSVGNAKRGALKFLGPFANVARWMSYLVFLLLILRFWNRASSAEIEGARLHHSITWHGWKNWRQNIGQFVPYTLQHPLGCISDDEYNALTYWVKTQEGEILKLVDDNKTTRLAIDRLEHIIPRVVSVKRDRKTDRIVIAQEFWLALKEQIQQDKSILTLEPTKGDGSAIPESLWAALVKRFEKQGVPGQKSLGMEDVEHIVEQKMSNSWANWLKGNSKKVEEILGANRGLGSDAENKILSKAEKIIDERLGSKNLKDVVITRDEFVREVGNSIEAYKAEVKGEITLLENRLRDFVKSAVEASRAPSGKAGLSEKEVVVLITDIVRRAVADAQLNAAARGQIGAGLHSELLRRVNYFALGNGATIDLAYSSPTYSAQKGGSFWKLWPKGRLPQFQAAKFAALTAWDDAGHCWCGGTRADDKNTKSVDIAVRLPQSVTPEHLVVEHINPSATLDPDSMPKDMEVWVTIDEGSRRKLAYNLMFASFPDTKADHPLVKLGFIKIGQFTYEYDSAANGVRVFSFSPEYADMAVATDHVLVRAVTNYGSDHTCFYRLRFYGTPEETHAAS</sequence>
<evidence type="ECO:0000256" key="3">
    <source>
        <dbReference type="ARBA" id="ARBA00022989"/>
    </source>
</evidence>
<feature type="domain" description="SUN" evidence="6">
    <location>
        <begin position="831"/>
        <end position="1028"/>
    </location>
</feature>
<dbReference type="Gene3D" id="2.60.120.260">
    <property type="entry name" value="Galactose-binding domain-like"/>
    <property type="match status" value="1"/>
</dbReference>
<gene>
    <name evidence="7" type="ORF">VTK73DRAFT_2529</name>
</gene>